<evidence type="ECO:0000256" key="2">
    <source>
        <dbReference type="ARBA" id="ARBA00022448"/>
    </source>
</evidence>
<evidence type="ECO:0000259" key="9">
    <source>
        <dbReference type="PROSITE" id="PS50928"/>
    </source>
</evidence>
<protein>
    <submittedName>
        <fullName evidence="10">Multiple sugar transport system permease protein/sn-glycerol 3-phosphate transport system permease protein</fullName>
    </submittedName>
</protein>
<accession>A0A561B858</accession>
<comment type="similarity">
    <text evidence="7">Belongs to the binding-protein-dependent transport system permease family.</text>
</comment>
<comment type="caution">
    <text evidence="10">The sequence shown here is derived from an EMBL/GenBank/DDBJ whole genome shotgun (WGS) entry which is preliminary data.</text>
</comment>
<feature type="transmembrane region" description="Helical" evidence="7">
    <location>
        <begin position="171"/>
        <end position="194"/>
    </location>
</feature>
<dbReference type="PANTHER" id="PTHR43744:SF6">
    <property type="entry name" value="ABC TRANSPORTER PERMEASE PROTEIN YESQ-RELATED"/>
    <property type="match status" value="1"/>
</dbReference>
<feature type="compositionally biased region" description="Basic and acidic residues" evidence="8">
    <location>
        <begin position="17"/>
        <end position="32"/>
    </location>
</feature>
<dbReference type="EMBL" id="VIVK01000002">
    <property type="protein sequence ID" value="TWD74989.1"/>
    <property type="molecule type" value="Genomic_DNA"/>
</dbReference>
<gene>
    <name evidence="10" type="ORF">FB561_6424</name>
</gene>
<organism evidence="10 11">
    <name type="scientific">Kribbella amoyensis</name>
    <dbReference type="NCBI Taxonomy" id="996641"/>
    <lineage>
        <taxon>Bacteria</taxon>
        <taxon>Bacillati</taxon>
        <taxon>Actinomycetota</taxon>
        <taxon>Actinomycetes</taxon>
        <taxon>Propionibacteriales</taxon>
        <taxon>Kribbellaceae</taxon>
        <taxon>Kribbella</taxon>
    </lineage>
</organism>
<dbReference type="Proteomes" id="UP000318380">
    <property type="component" value="Unassembled WGS sequence"/>
</dbReference>
<dbReference type="Pfam" id="PF00528">
    <property type="entry name" value="BPD_transp_1"/>
    <property type="match status" value="1"/>
</dbReference>
<proteinExistence type="inferred from homology"/>
<comment type="subcellular location">
    <subcellularLocation>
        <location evidence="1 7">Cell membrane</location>
        <topology evidence="1 7">Multi-pass membrane protein</topology>
    </subcellularLocation>
</comment>
<feature type="transmembrane region" description="Helical" evidence="7">
    <location>
        <begin position="102"/>
        <end position="126"/>
    </location>
</feature>
<evidence type="ECO:0000256" key="3">
    <source>
        <dbReference type="ARBA" id="ARBA00022475"/>
    </source>
</evidence>
<dbReference type="PROSITE" id="PS50928">
    <property type="entry name" value="ABC_TM1"/>
    <property type="match status" value="1"/>
</dbReference>
<dbReference type="RefSeq" id="WP_238335251.1">
    <property type="nucleotide sequence ID" value="NZ_VIVK01000002.1"/>
</dbReference>
<feature type="transmembrane region" description="Helical" evidence="7">
    <location>
        <begin position="138"/>
        <end position="159"/>
    </location>
</feature>
<keyword evidence="2 7" id="KW-0813">Transport</keyword>
<keyword evidence="6 7" id="KW-0472">Membrane</keyword>
<keyword evidence="5 7" id="KW-1133">Transmembrane helix</keyword>
<keyword evidence="3" id="KW-1003">Cell membrane</keyword>
<evidence type="ECO:0000256" key="8">
    <source>
        <dbReference type="SAM" id="MobiDB-lite"/>
    </source>
</evidence>
<sequence>MTTLPTDAAEANALADSPDRAEANRRTPDSRPPRRRRPVRTASWYVTALFICSVMVVPLLWMITIGLKSRTAVFEVPPRLLPHEFNWSNFIDGPKAINFGQLLLNSTIITVLCVLGGVLTAMMAGYALARLRFPGRKLWFYLFVGSMLLPGVVGLIPLFQLYKSIGWYDTWLPLIVPAFLGGNPLFIFLARQYFLAIPYSIDEAAKIDGAGHFRIFTQVMLPLTRPAWITMAILAFQASWNDFLNPLVYLYSSEKWPLAVGMASFISAFAGQTPDWSYYMATNLLYMLPPLIIFFAAQRYFIQGLGSLGSTTQK</sequence>
<dbReference type="AlphaFoldDB" id="A0A561B858"/>
<dbReference type="InterPro" id="IPR035906">
    <property type="entry name" value="MetI-like_sf"/>
</dbReference>
<reference evidence="10 11" key="1">
    <citation type="submission" date="2019-06" db="EMBL/GenBank/DDBJ databases">
        <title>Sequencing the genomes of 1000 actinobacteria strains.</title>
        <authorList>
            <person name="Klenk H.-P."/>
        </authorList>
    </citation>
    <scope>NUCLEOTIDE SEQUENCE [LARGE SCALE GENOMIC DNA]</scope>
    <source>
        <strain evidence="10 11">DSM 24683</strain>
    </source>
</reference>
<feature type="domain" description="ABC transmembrane type-1" evidence="9">
    <location>
        <begin position="103"/>
        <end position="297"/>
    </location>
</feature>
<evidence type="ECO:0000256" key="1">
    <source>
        <dbReference type="ARBA" id="ARBA00004651"/>
    </source>
</evidence>
<keyword evidence="10" id="KW-0762">Sugar transport</keyword>
<dbReference type="GO" id="GO:0055085">
    <property type="term" value="P:transmembrane transport"/>
    <property type="evidence" value="ECO:0007669"/>
    <property type="project" value="InterPro"/>
</dbReference>
<evidence type="ECO:0000256" key="5">
    <source>
        <dbReference type="ARBA" id="ARBA00022989"/>
    </source>
</evidence>
<keyword evidence="11" id="KW-1185">Reference proteome</keyword>
<evidence type="ECO:0000313" key="10">
    <source>
        <dbReference type="EMBL" id="TWD74989.1"/>
    </source>
</evidence>
<dbReference type="PANTHER" id="PTHR43744">
    <property type="entry name" value="ABC TRANSPORTER PERMEASE PROTEIN MG189-RELATED-RELATED"/>
    <property type="match status" value="1"/>
</dbReference>
<dbReference type="InterPro" id="IPR000515">
    <property type="entry name" value="MetI-like"/>
</dbReference>
<dbReference type="SUPFAM" id="SSF161098">
    <property type="entry name" value="MetI-like"/>
    <property type="match status" value="1"/>
</dbReference>
<dbReference type="GO" id="GO:0005886">
    <property type="term" value="C:plasma membrane"/>
    <property type="evidence" value="ECO:0007669"/>
    <property type="project" value="UniProtKB-SubCell"/>
</dbReference>
<dbReference type="CDD" id="cd06261">
    <property type="entry name" value="TM_PBP2"/>
    <property type="match status" value="1"/>
</dbReference>
<evidence type="ECO:0000313" key="11">
    <source>
        <dbReference type="Proteomes" id="UP000318380"/>
    </source>
</evidence>
<name>A0A561B858_9ACTN</name>
<keyword evidence="4 7" id="KW-0812">Transmembrane</keyword>
<feature type="transmembrane region" description="Helical" evidence="7">
    <location>
        <begin position="284"/>
        <end position="302"/>
    </location>
</feature>
<evidence type="ECO:0000256" key="6">
    <source>
        <dbReference type="ARBA" id="ARBA00023136"/>
    </source>
</evidence>
<evidence type="ECO:0000256" key="7">
    <source>
        <dbReference type="RuleBase" id="RU363032"/>
    </source>
</evidence>
<evidence type="ECO:0000256" key="4">
    <source>
        <dbReference type="ARBA" id="ARBA00022692"/>
    </source>
</evidence>
<feature type="transmembrane region" description="Helical" evidence="7">
    <location>
        <begin position="44"/>
        <end position="67"/>
    </location>
</feature>
<feature type="region of interest" description="Disordered" evidence="8">
    <location>
        <begin position="1"/>
        <end position="36"/>
    </location>
</feature>
<dbReference type="Gene3D" id="1.10.3720.10">
    <property type="entry name" value="MetI-like"/>
    <property type="match status" value="1"/>
</dbReference>